<proteinExistence type="predicted"/>
<sequence>MRKPGKYYAKKQGGKLPCFCFDEVTSTSDAAKLIIHEGGAEEVFAVIAAEQSAGRGRMGRRFVSPRDKGIYLTLARRVAREGDYSPLGCFVSLAVCRFVEETFGVPCTLKWPNDVLSGGRKICGILPESVYGAGGERYVLVGIGVNVLTTEEDFGELADIATSALLESRKSDINLILRGNTRAALIKLGGALAVLADETAVRWLAGDAGLVREYEERLGTVGEDVEFDASDGKRRRGRAVGVTADGALTVFSDGTMYTVRWGEVVTRADEAR</sequence>
<dbReference type="GO" id="GO:0009249">
    <property type="term" value="P:protein lipoylation"/>
    <property type="evidence" value="ECO:0007669"/>
    <property type="project" value="UniProtKB-ARBA"/>
</dbReference>
<dbReference type="InterPro" id="IPR045864">
    <property type="entry name" value="aa-tRNA-synth_II/BPL/LPL"/>
</dbReference>
<dbReference type="InterPro" id="IPR004408">
    <property type="entry name" value="Biotin_CoA_COase_ligase"/>
</dbReference>
<dbReference type="InterPro" id="IPR004143">
    <property type="entry name" value="BPL_LPL_catalytic"/>
</dbReference>
<accession>A0A9D1N8H6</accession>
<dbReference type="GO" id="GO:0016740">
    <property type="term" value="F:transferase activity"/>
    <property type="evidence" value="ECO:0007669"/>
    <property type="project" value="UniProtKB-ARBA"/>
</dbReference>
<evidence type="ECO:0000313" key="3">
    <source>
        <dbReference type="EMBL" id="HIU98467.1"/>
    </source>
</evidence>
<evidence type="ECO:0000259" key="2">
    <source>
        <dbReference type="Pfam" id="PF03099"/>
    </source>
</evidence>
<dbReference type="PANTHER" id="PTHR12835">
    <property type="entry name" value="BIOTIN PROTEIN LIGASE"/>
    <property type="match status" value="1"/>
</dbReference>
<protein>
    <submittedName>
        <fullName evidence="3">Biotin--[acetyl-CoA-carboxylase] ligase</fullName>
        <ecNumber evidence="3">6.3.4.15</ecNumber>
    </submittedName>
</protein>
<dbReference type="Proteomes" id="UP000886857">
    <property type="component" value="Unassembled WGS sequence"/>
</dbReference>
<evidence type="ECO:0000313" key="4">
    <source>
        <dbReference type="Proteomes" id="UP000886857"/>
    </source>
</evidence>
<organism evidence="3 4">
    <name type="scientific">Candidatus Limadaptatus stercoripullorum</name>
    <dbReference type="NCBI Taxonomy" id="2840846"/>
    <lineage>
        <taxon>Bacteria</taxon>
        <taxon>Bacillati</taxon>
        <taxon>Bacillota</taxon>
        <taxon>Clostridia</taxon>
        <taxon>Eubacteriales</taxon>
        <taxon>Candidatus Limadaptatus</taxon>
    </lineage>
</organism>
<dbReference type="AlphaFoldDB" id="A0A9D1N8H6"/>
<dbReference type="GO" id="GO:0004077">
    <property type="term" value="F:biotin--[biotin carboxyl-carrier protein] ligase activity"/>
    <property type="evidence" value="ECO:0007669"/>
    <property type="project" value="UniProtKB-EC"/>
</dbReference>
<dbReference type="Pfam" id="PF03099">
    <property type="entry name" value="BPL_LplA_LipB"/>
    <property type="match status" value="1"/>
</dbReference>
<dbReference type="GO" id="GO:0005737">
    <property type="term" value="C:cytoplasm"/>
    <property type="evidence" value="ECO:0007669"/>
    <property type="project" value="TreeGrafter"/>
</dbReference>
<comment type="caution">
    <text evidence="3">The sequence shown here is derived from an EMBL/GenBank/DDBJ whole genome shotgun (WGS) entry which is preliminary data.</text>
</comment>
<dbReference type="CDD" id="cd16442">
    <property type="entry name" value="BPL"/>
    <property type="match status" value="1"/>
</dbReference>
<dbReference type="EMBL" id="DVOE01000015">
    <property type="protein sequence ID" value="HIU98467.1"/>
    <property type="molecule type" value="Genomic_DNA"/>
</dbReference>
<reference evidence="3" key="1">
    <citation type="submission" date="2020-10" db="EMBL/GenBank/DDBJ databases">
        <authorList>
            <person name="Gilroy R."/>
        </authorList>
    </citation>
    <scope>NUCLEOTIDE SEQUENCE</scope>
    <source>
        <strain evidence="3">10406</strain>
    </source>
</reference>
<name>A0A9D1N8H6_9FIRM</name>
<dbReference type="NCBIfam" id="TIGR00121">
    <property type="entry name" value="birA_ligase"/>
    <property type="match status" value="1"/>
</dbReference>
<dbReference type="Gene3D" id="3.30.930.10">
    <property type="entry name" value="Bira Bifunctional Protein, Domain 2"/>
    <property type="match status" value="1"/>
</dbReference>
<evidence type="ECO:0000256" key="1">
    <source>
        <dbReference type="ARBA" id="ARBA00022598"/>
    </source>
</evidence>
<dbReference type="PANTHER" id="PTHR12835:SF5">
    <property type="entry name" value="BIOTIN--PROTEIN LIGASE"/>
    <property type="match status" value="1"/>
</dbReference>
<keyword evidence="1 3" id="KW-0436">Ligase</keyword>
<gene>
    <name evidence="3" type="ORF">IAC73_01315</name>
</gene>
<feature type="domain" description="BPL/LPL catalytic" evidence="2">
    <location>
        <begin position="24"/>
        <end position="146"/>
    </location>
</feature>
<dbReference type="SUPFAM" id="SSF55681">
    <property type="entry name" value="Class II aaRS and biotin synthetases"/>
    <property type="match status" value="1"/>
</dbReference>
<dbReference type="Gene3D" id="2.30.30.100">
    <property type="match status" value="1"/>
</dbReference>
<reference evidence="3" key="2">
    <citation type="journal article" date="2021" name="PeerJ">
        <title>Extensive microbial diversity within the chicken gut microbiome revealed by metagenomics and culture.</title>
        <authorList>
            <person name="Gilroy R."/>
            <person name="Ravi A."/>
            <person name="Getino M."/>
            <person name="Pursley I."/>
            <person name="Horton D.L."/>
            <person name="Alikhan N.F."/>
            <person name="Baker D."/>
            <person name="Gharbi K."/>
            <person name="Hall N."/>
            <person name="Watson M."/>
            <person name="Adriaenssens E.M."/>
            <person name="Foster-Nyarko E."/>
            <person name="Jarju S."/>
            <person name="Secka A."/>
            <person name="Antonio M."/>
            <person name="Oren A."/>
            <person name="Chaudhuri R.R."/>
            <person name="La Ragione R."/>
            <person name="Hildebrand F."/>
            <person name="Pallen M.J."/>
        </authorList>
    </citation>
    <scope>NUCLEOTIDE SEQUENCE</scope>
    <source>
        <strain evidence="3">10406</strain>
    </source>
</reference>
<dbReference type="EC" id="6.3.4.15" evidence="3"/>